<evidence type="ECO:0000256" key="1">
    <source>
        <dbReference type="ARBA" id="ARBA00022723"/>
    </source>
</evidence>
<evidence type="ECO:0000313" key="3">
    <source>
        <dbReference type="EMBL" id="MBD3920174.1"/>
    </source>
</evidence>
<feature type="domain" description="VOC" evidence="2">
    <location>
        <begin position="5"/>
        <end position="126"/>
    </location>
</feature>
<dbReference type="InterPro" id="IPR029068">
    <property type="entry name" value="Glyas_Bleomycin-R_OHBP_Dase"/>
</dbReference>
<dbReference type="CDD" id="cd06587">
    <property type="entry name" value="VOC"/>
    <property type="match status" value="1"/>
</dbReference>
<dbReference type="PANTHER" id="PTHR43048">
    <property type="entry name" value="METHYLMALONYL-COA EPIMERASE"/>
    <property type="match status" value="1"/>
</dbReference>
<dbReference type="RefSeq" id="WP_191204414.1">
    <property type="nucleotide sequence ID" value="NZ_JACXZA010000003.1"/>
</dbReference>
<protein>
    <submittedName>
        <fullName evidence="3">VOC family protein</fullName>
    </submittedName>
</protein>
<evidence type="ECO:0000313" key="4">
    <source>
        <dbReference type="Proteomes" id="UP000609346"/>
    </source>
</evidence>
<reference evidence="3 4" key="1">
    <citation type="submission" date="2020-09" db="EMBL/GenBank/DDBJ databases">
        <title>Paenibacillus sp. strain PR3 16S rRNA gene Genome sequencing and assembly.</title>
        <authorList>
            <person name="Kim J."/>
        </authorList>
    </citation>
    <scope>NUCLEOTIDE SEQUENCE [LARGE SCALE GENOMIC DNA]</scope>
    <source>
        <strain evidence="3 4">PR3</strain>
    </source>
</reference>
<name>A0ABR8N066_9BACL</name>
<evidence type="ECO:0000259" key="2">
    <source>
        <dbReference type="PROSITE" id="PS51819"/>
    </source>
</evidence>
<comment type="caution">
    <text evidence="3">The sequence shown here is derived from an EMBL/GenBank/DDBJ whole genome shotgun (WGS) entry which is preliminary data.</text>
</comment>
<dbReference type="PROSITE" id="PS51819">
    <property type="entry name" value="VOC"/>
    <property type="match status" value="1"/>
</dbReference>
<keyword evidence="4" id="KW-1185">Reference proteome</keyword>
<dbReference type="SUPFAM" id="SSF54593">
    <property type="entry name" value="Glyoxalase/Bleomycin resistance protein/Dihydroxybiphenyl dioxygenase"/>
    <property type="match status" value="1"/>
</dbReference>
<proteinExistence type="predicted"/>
<dbReference type="Gene3D" id="3.10.180.10">
    <property type="entry name" value="2,3-Dihydroxybiphenyl 1,2-Dioxygenase, domain 1"/>
    <property type="match status" value="1"/>
</dbReference>
<keyword evidence="1" id="KW-0479">Metal-binding</keyword>
<dbReference type="PROSITE" id="PS00934">
    <property type="entry name" value="GLYOXALASE_I_1"/>
    <property type="match status" value="1"/>
</dbReference>
<dbReference type="InterPro" id="IPR004360">
    <property type="entry name" value="Glyas_Fos-R_dOase_dom"/>
</dbReference>
<dbReference type="InterPro" id="IPR037523">
    <property type="entry name" value="VOC_core"/>
</dbReference>
<dbReference type="Proteomes" id="UP000609346">
    <property type="component" value="Unassembled WGS sequence"/>
</dbReference>
<dbReference type="EMBL" id="JACXZA010000003">
    <property type="protein sequence ID" value="MBD3920174.1"/>
    <property type="molecule type" value="Genomic_DNA"/>
</dbReference>
<dbReference type="Pfam" id="PF00903">
    <property type="entry name" value="Glyoxalase"/>
    <property type="match status" value="1"/>
</dbReference>
<sequence length="129" mass="14604">MAIRKIEHVGVRVTNLEQSIEFYKKVLGLEHRKTLVPGNGAVRLGFLAFVGYEETEVELIENAAAFPAEGKVHHLAFTVDDVEAEFNRIKELNVPLRDTEITTLPDGSRYFFFYGPDGELLELFQPGEH</sequence>
<dbReference type="InterPro" id="IPR051785">
    <property type="entry name" value="MMCE/EMCE_epimerase"/>
</dbReference>
<dbReference type="InterPro" id="IPR018146">
    <property type="entry name" value="Glyoxalase_1_CS"/>
</dbReference>
<accession>A0ABR8N066</accession>
<gene>
    <name evidence="3" type="ORF">H8B09_15520</name>
</gene>
<dbReference type="PANTHER" id="PTHR43048:SF3">
    <property type="entry name" value="METHYLMALONYL-COA EPIMERASE, MITOCHONDRIAL"/>
    <property type="match status" value="1"/>
</dbReference>
<organism evidence="3 4">
    <name type="scientific">Paenibacillus terricola</name>
    <dbReference type="NCBI Taxonomy" id="2763503"/>
    <lineage>
        <taxon>Bacteria</taxon>
        <taxon>Bacillati</taxon>
        <taxon>Bacillota</taxon>
        <taxon>Bacilli</taxon>
        <taxon>Bacillales</taxon>
        <taxon>Paenibacillaceae</taxon>
        <taxon>Paenibacillus</taxon>
    </lineage>
</organism>